<evidence type="ECO:0000313" key="2">
    <source>
        <dbReference type="Proteomes" id="UP001500908"/>
    </source>
</evidence>
<dbReference type="Proteomes" id="UP001500908">
    <property type="component" value="Unassembled WGS sequence"/>
</dbReference>
<dbReference type="InterPro" id="IPR018727">
    <property type="entry name" value="DUF2267"/>
</dbReference>
<dbReference type="RefSeq" id="WP_344971701.1">
    <property type="nucleotide sequence ID" value="NZ_BAABDD010000011.1"/>
</dbReference>
<comment type="caution">
    <text evidence="1">The sequence shown here is derived from an EMBL/GenBank/DDBJ whole genome shotgun (WGS) entry which is preliminary data.</text>
</comment>
<evidence type="ECO:0000313" key="1">
    <source>
        <dbReference type="EMBL" id="GAA3746595.1"/>
    </source>
</evidence>
<accession>A0ABP7FUU1</accession>
<gene>
    <name evidence="1" type="ORF">GCM10022402_27630</name>
</gene>
<sequence>MAFTGVENLDRSIHNSNTWLADVANGFETTDRQFTYRVLRAWLHTLRDRLSVEAAAHLAAGFPELLRGVFYDGWSPNKVPEKYDRAEFVARFAQEARIGNGEASEKIAVVSGVIRARLGNGAFDHTLAQLPNELRQLVSPEST</sequence>
<organism evidence="1 2">
    <name type="scientific">Salinactinospora qingdaonensis</name>
    <dbReference type="NCBI Taxonomy" id="702744"/>
    <lineage>
        <taxon>Bacteria</taxon>
        <taxon>Bacillati</taxon>
        <taxon>Actinomycetota</taxon>
        <taxon>Actinomycetes</taxon>
        <taxon>Streptosporangiales</taxon>
        <taxon>Nocardiopsidaceae</taxon>
        <taxon>Salinactinospora</taxon>
    </lineage>
</organism>
<protein>
    <submittedName>
        <fullName evidence="1">DUF2267 domain-containing protein</fullName>
    </submittedName>
</protein>
<reference evidence="2" key="1">
    <citation type="journal article" date="2019" name="Int. J. Syst. Evol. Microbiol.">
        <title>The Global Catalogue of Microorganisms (GCM) 10K type strain sequencing project: providing services to taxonomists for standard genome sequencing and annotation.</title>
        <authorList>
            <consortium name="The Broad Institute Genomics Platform"/>
            <consortium name="The Broad Institute Genome Sequencing Center for Infectious Disease"/>
            <person name="Wu L."/>
            <person name="Ma J."/>
        </authorList>
    </citation>
    <scope>NUCLEOTIDE SEQUENCE [LARGE SCALE GENOMIC DNA]</scope>
    <source>
        <strain evidence="2">JCM 17137</strain>
    </source>
</reference>
<dbReference type="EMBL" id="BAABDD010000011">
    <property type="protein sequence ID" value="GAA3746595.1"/>
    <property type="molecule type" value="Genomic_DNA"/>
</dbReference>
<name>A0ABP7FUU1_9ACTN</name>
<proteinExistence type="predicted"/>
<dbReference type="Pfam" id="PF10025">
    <property type="entry name" value="DUF2267"/>
    <property type="match status" value="1"/>
</dbReference>
<dbReference type="InterPro" id="IPR038282">
    <property type="entry name" value="DUF2267_sf"/>
</dbReference>
<keyword evidence="2" id="KW-1185">Reference proteome</keyword>
<dbReference type="Gene3D" id="1.10.490.110">
    <property type="entry name" value="Uncharacterized conserved protein DUF2267"/>
    <property type="match status" value="1"/>
</dbReference>